<evidence type="ECO:0000313" key="2">
    <source>
        <dbReference type="EMBL" id="MFC4586270.1"/>
    </source>
</evidence>
<dbReference type="Proteomes" id="UP001595891">
    <property type="component" value="Unassembled WGS sequence"/>
</dbReference>
<comment type="caution">
    <text evidence="2">The sequence shown here is derived from an EMBL/GenBank/DDBJ whole genome shotgun (WGS) entry which is preliminary data.</text>
</comment>
<accession>A0ABV9EBJ8</accession>
<evidence type="ECO:0000313" key="3">
    <source>
        <dbReference type="Proteomes" id="UP001595891"/>
    </source>
</evidence>
<sequence length="238" mass="26005">MPLTWAGRGRWRTALGGAVRLVVSAGVGAATGLVVHGVTLVSGRSLFLVTGGIAGIVTAAVMRVYRRSGRLTEVKVIVPQVSELTFLVNNDSRQAAWQFFVDTVTRISTQPLQDDEGIVREAMNSLYALFQSTRETLKASRPSPRVPGGQSVEHLAVHMLNAELRPFLGRWHPRLRSFEQEHPGEGEASWPDNAECRAELRRLQGNMYEYAVGFARLAGVSDARAMILAEPRTPAEGS</sequence>
<evidence type="ECO:0008006" key="4">
    <source>
        <dbReference type="Google" id="ProtNLM"/>
    </source>
</evidence>
<feature type="transmembrane region" description="Helical" evidence="1">
    <location>
        <begin position="21"/>
        <end position="40"/>
    </location>
</feature>
<feature type="transmembrane region" description="Helical" evidence="1">
    <location>
        <begin position="46"/>
        <end position="65"/>
    </location>
</feature>
<organism evidence="2 3">
    <name type="scientific">Sphaerisporangium corydalis</name>
    <dbReference type="NCBI Taxonomy" id="1441875"/>
    <lineage>
        <taxon>Bacteria</taxon>
        <taxon>Bacillati</taxon>
        <taxon>Actinomycetota</taxon>
        <taxon>Actinomycetes</taxon>
        <taxon>Streptosporangiales</taxon>
        <taxon>Streptosporangiaceae</taxon>
        <taxon>Sphaerisporangium</taxon>
    </lineage>
</organism>
<protein>
    <recommendedName>
        <fullName evidence="4">SAV-6107-like HEPN domain-containing protein</fullName>
    </recommendedName>
</protein>
<gene>
    <name evidence="2" type="ORF">ACFO8L_09310</name>
</gene>
<proteinExistence type="predicted"/>
<keyword evidence="3" id="KW-1185">Reference proteome</keyword>
<dbReference type="RefSeq" id="WP_262843613.1">
    <property type="nucleotide sequence ID" value="NZ_JANZYP010000020.1"/>
</dbReference>
<name>A0ABV9EBJ8_9ACTN</name>
<keyword evidence="1" id="KW-0812">Transmembrane</keyword>
<evidence type="ECO:0000256" key="1">
    <source>
        <dbReference type="SAM" id="Phobius"/>
    </source>
</evidence>
<dbReference type="EMBL" id="JBHSFN010000004">
    <property type="protein sequence ID" value="MFC4586270.1"/>
    <property type="molecule type" value="Genomic_DNA"/>
</dbReference>
<reference evidence="3" key="1">
    <citation type="journal article" date="2019" name="Int. J. Syst. Evol. Microbiol.">
        <title>The Global Catalogue of Microorganisms (GCM) 10K type strain sequencing project: providing services to taxonomists for standard genome sequencing and annotation.</title>
        <authorList>
            <consortium name="The Broad Institute Genomics Platform"/>
            <consortium name="The Broad Institute Genome Sequencing Center for Infectious Disease"/>
            <person name="Wu L."/>
            <person name="Ma J."/>
        </authorList>
    </citation>
    <scope>NUCLEOTIDE SEQUENCE [LARGE SCALE GENOMIC DNA]</scope>
    <source>
        <strain evidence="3">CCUG 49560</strain>
    </source>
</reference>
<keyword evidence="1" id="KW-1133">Transmembrane helix</keyword>
<keyword evidence="1" id="KW-0472">Membrane</keyword>